<dbReference type="Gene3D" id="3.40.50.720">
    <property type="entry name" value="NAD(P)-binding Rossmann-like Domain"/>
    <property type="match status" value="1"/>
</dbReference>
<dbReference type="AlphaFoldDB" id="A0A9X7WG92"/>
<dbReference type="PROSITE" id="PS00061">
    <property type="entry name" value="ADH_SHORT"/>
    <property type="match status" value="1"/>
</dbReference>
<dbReference type="FunFam" id="3.40.50.720:FF:000084">
    <property type="entry name" value="Short-chain dehydrogenase reductase"/>
    <property type="match status" value="1"/>
</dbReference>
<dbReference type="Proteomes" id="UP000825008">
    <property type="component" value="Chromosome"/>
</dbReference>
<dbReference type="InterPro" id="IPR036291">
    <property type="entry name" value="NAD(P)-bd_dom_sf"/>
</dbReference>
<dbReference type="InterPro" id="IPR020904">
    <property type="entry name" value="Sc_DH/Rdtase_CS"/>
</dbReference>
<dbReference type="RefSeq" id="WP_220694850.1">
    <property type="nucleotide sequence ID" value="NZ_CP080997.1"/>
</dbReference>
<organism evidence="4 5">
    <name type="scientific">Mycolicibacter heraklionensis</name>
    <dbReference type="NCBI Taxonomy" id="512402"/>
    <lineage>
        <taxon>Bacteria</taxon>
        <taxon>Bacillati</taxon>
        <taxon>Actinomycetota</taxon>
        <taxon>Actinomycetes</taxon>
        <taxon>Mycobacteriales</taxon>
        <taxon>Mycobacteriaceae</taxon>
        <taxon>Mycolicibacter</taxon>
    </lineage>
</organism>
<comment type="similarity">
    <text evidence="1">Belongs to the short-chain dehydrogenases/reductases (SDR) family.</text>
</comment>
<name>A0A9X7WG92_9MYCO</name>
<dbReference type="PANTHER" id="PTHR24321">
    <property type="entry name" value="DEHYDROGENASES, SHORT CHAIN"/>
    <property type="match status" value="1"/>
</dbReference>
<dbReference type="GO" id="GO:0016491">
    <property type="term" value="F:oxidoreductase activity"/>
    <property type="evidence" value="ECO:0007669"/>
    <property type="project" value="UniProtKB-KW"/>
</dbReference>
<keyword evidence="2" id="KW-0560">Oxidoreductase</keyword>
<evidence type="ECO:0000256" key="1">
    <source>
        <dbReference type="ARBA" id="ARBA00006484"/>
    </source>
</evidence>
<dbReference type="PRINTS" id="PR00080">
    <property type="entry name" value="SDRFAMILY"/>
</dbReference>
<dbReference type="PRINTS" id="PR00081">
    <property type="entry name" value="GDHRDH"/>
</dbReference>
<proteinExistence type="inferred from homology"/>
<sequence length="269" mass="27544">MTLVDLKGKVAIITGAARGQGAAEARLFTSLGAQVVLTDVLEEGERVATELGARFVRHDVGDEAGWETVVETAVSEFGRLDVLVNNAAICQSVPLVEQSAAGFKAMLRVNLIGAFLGVKAVVEPMRASGGGSVINVSSQAGLQGLAGYSAYGASKWGLRGMTKVAAIELGPYGIRVNSVHPGMIDTPMVAHLGIRPGPGRHPAAPLTRIGMPSEVADVVAFLASDASAYMTGAELAVDGGASAGKVPTPTPAPRRAASGVSVSKEFRDL</sequence>
<dbReference type="EMBL" id="CP080997">
    <property type="protein sequence ID" value="QZA07292.1"/>
    <property type="molecule type" value="Genomic_DNA"/>
</dbReference>
<reference evidence="4" key="1">
    <citation type="submission" date="2021-08" db="EMBL/GenBank/DDBJ databases">
        <title>Whole genome sequencing of non-tuberculosis mycobacteria type-strains.</title>
        <authorList>
            <person name="Igarashi Y."/>
            <person name="Osugi A."/>
            <person name="Mitarai S."/>
        </authorList>
    </citation>
    <scope>NUCLEOTIDE SEQUENCE</scope>
    <source>
        <strain evidence="4">JCM 30995</strain>
    </source>
</reference>
<evidence type="ECO:0000256" key="3">
    <source>
        <dbReference type="SAM" id="MobiDB-lite"/>
    </source>
</evidence>
<dbReference type="PANTHER" id="PTHR24321:SF15">
    <property type="entry name" value="OXIDOREDUCTASE UCPA"/>
    <property type="match status" value="1"/>
</dbReference>
<evidence type="ECO:0000313" key="4">
    <source>
        <dbReference type="EMBL" id="QZA07292.1"/>
    </source>
</evidence>
<dbReference type="NCBIfam" id="NF005559">
    <property type="entry name" value="PRK07231.1"/>
    <property type="match status" value="1"/>
</dbReference>
<accession>A0A9X7WG92</accession>
<dbReference type="Pfam" id="PF13561">
    <property type="entry name" value="adh_short_C2"/>
    <property type="match status" value="1"/>
</dbReference>
<evidence type="ECO:0000313" key="5">
    <source>
        <dbReference type="Proteomes" id="UP000825008"/>
    </source>
</evidence>
<protein>
    <submittedName>
        <fullName evidence="4">SDR family oxidoreductase</fullName>
    </submittedName>
</protein>
<feature type="region of interest" description="Disordered" evidence="3">
    <location>
        <begin position="241"/>
        <end position="269"/>
    </location>
</feature>
<dbReference type="SUPFAM" id="SSF51735">
    <property type="entry name" value="NAD(P)-binding Rossmann-fold domains"/>
    <property type="match status" value="1"/>
</dbReference>
<dbReference type="KEGG" id="mher:K3U94_20435"/>
<dbReference type="InterPro" id="IPR002347">
    <property type="entry name" value="SDR_fam"/>
</dbReference>
<evidence type="ECO:0000256" key="2">
    <source>
        <dbReference type="ARBA" id="ARBA00023002"/>
    </source>
</evidence>
<gene>
    <name evidence="4" type="ORF">K3U94_20435</name>
</gene>